<proteinExistence type="predicted"/>
<dbReference type="Proteomes" id="UP001500902">
    <property type="component" value="Unassembled WGS sequence"/>
</dbReference>
<dbReference type="Gene3D" id="3.40.30.120">
    <property type="match status" value="1"/>
</dbReference>
<sequence length="166" mass="17018">MKFGYRYGSGEPVEDPLRPTGAPGGRAPHVWLERDGERVSTVDLWADGLVLLAGPGDAAWTEAAARLAARDGLPLTAYRLVEGDAPVAGRFLADREKRCAAAFGITGTGAVLIRPDGFIAWRAPETADPDAGRNAGRNAGPDAGPGTGAGAGAVLGEACRRLLATG</sequence>
<evidence type="ECO:0000313" key="3">
    <source>
        <dbReference type="Proteomes" id="UP001500902"/>
    </source>
</evidence>
<dbReference type="EMBL" id="BAAAZP010000078">
    <property type="protein sequence ID" value="GAA3672725.1"/>
    <property type="molecule type" value="Genomic_DNA"/>
</dbReference>
<dbReference type="RefSeq" id="WP_344880117.1">
    <property type="nucleotide sequence ID" value="NZ_BAAAZP010000078.1"/>
</dbReference>
<accession>A0ABP7BZ27</accession>
<reference evidence="3" key="1">
    <citation type="journal article" date="2019" name="Int. J. Syst. Evol. Microbiol.">
        <title>The Global Catalogue of Microorganisms (GCM) 10K type strain sequencing project: providing services to taxonomists for standard genome sequencing and annotation.</title>
        <authorList>
            <consortium name="The Broad Institute Genomics Platform"/>
            <consortium name="The Broad Institute Genome Sequencing Center for Infectious Disease"/>
            <person name="Wu L."/>
            <person name="Ma J."/>
        </authorList>
    </citation>
    <scope>NUCLEOTIDE SEQUENCE [LARGE SCALE GENOMIC DNA]</scope>
    <source>
        <strain evidence="3">JCM 16904</strain>
    </source>
</reference>
<feature type="region of interest" description="Disordered" evidence="1">
    <location>
        <begin position="1"/>
        <end position="24"/>
    </location>
</feature>
<protein>
    <submittedName>
        <fullName evidence="2">Uncharacterized protein</fullName>
    </submittedName>
</protein>
<dbReference type="Pfam" id="PF21274">
    <property type="entry name" value="Rng_hyd_C"/>
    <property type="match status" value="1"/>
</dbReference>
<feature type="region of interest" description="Disordered" evidence="1">
    <location>
        <begin position="124"/>
        <end position="150"/>
    </location>
</feature>
<name>A0ABP7BZ27_9ACTN</name>
<comment type="caution">
    <text evidence="2">The sequence shown here is derived from an EMBL/GenBank/DDBJ whole genome shotgun (WGS) entry which is preliminary data.</text>
</comment>
<evidence type="ECO:0000256" key="1">
    <source>
        <dbReference type="SAM" id="MobiDB-lite"/>
    </source>
</evidence>
<keyword evidence="3" id="KW-1185">Reference proteome</keyword>
<gene>
    <name evidence="2" type="ORF">GCM10022224_041240</name>
</gene>
<organism evidence="2 3">
    <name type="scientific">Nonomuraea antimicrobica</name>
    <dbReference type="NCBI Taxonomy" id="561173"/>
    <lineage>
        <taxon>Bacteria</taxon>
        <taxon>Bacillati</taxon>
        <taxon>Actinomycetota</taxon>
        <taxon>Actinomycetes</taxon>
        <taxon>Streptosporangiales</taxon>
        <taxon>Streptosporangiaceae</taxon>
        <taxon>Nonomuraea</taxon>
    </lineage>
</organism>
<evidence type="ECO:0000313" key="2">
    <source>
        <dbReference type="EMBL" id="GAA3672725.1"/>
    </source>
</evidence>